<sequence>MAVAGLGMVGLLVWPRLRRARLWHATITPLASIIGSGFLILGPILTDRFGSYGIVAMVVLCAVGYAFGWAIRYNIARIGDDDGTKAGEGAPDDTAALRRVERISSWALAFAYVISVTYYLNLFGSFFARIFPHPSDSLSRIITTVIYGIILAAGLTRGFSLLERVEQISVSLQLATITALLAALCVYGVQEYSDGTLHYSSAVIGGLPALQLMFGFIITVQGFETSRYLRREYSAADRQHSMKMAQWISTAIYLVYAGLLAISFESGSFTLKETAIIDMMAKISAVLGPLLILAALAAQFSAAVADTGGSGGLVEELTEGRVSPKGAYVGLAVIGLGLTWSSSVFQIVSYASRAFALYYALQSGLAFLRARHTHDGSGQNTLRLAGFAALALLGLAAAVFGRSVEGG</sequence>
<feature type="transmembrane region" description="Helical" evidence="1">
    <location>
        <begin position="382"/>
        <end position="401"/>
    </location>
</feature>
<evidence type="ECO:0000313" key="3">
    <source>
        <dbReference type="Proteomes" id="UP000031057"/>
    </source>
</evidence>
<organism evidence="2 3">
    <name type="scientific">Novosphingobium malaysiense</name>
    <dbReference type="NCBI Taxonomy" id="1348853"/>
    <lineage>
        <taxon>Bacteria</taxon>
        <taxon>Pseudomonadati</taxon>
        <taxon>Pseudomonadota</taxon>
        <taxon>Alphaproteobacteria</taxon>
        <taxon>Sphingomonadales</taxon>
        <taxon>Sphingomonadaceae</taxon>
        <taxon>Novosphingobium</taxon>
    </lineage>
</organism>
<feature type="transmembrane region" description="Helical" evidence="1">
    <location>
        <begin position="168"/>
        <end position="189"/>
    </location>
</feature>
<dbReference type="EMBL" id="JTDI01000002">
    <property type="protein sequence ID" value="KHK92725.1"/>
    <property type="molecule type" value="Genomic_DNA"/>
</dbReference>
<reference evidence="2 3" key="1">
    <citation type="submission" date="2014-10" db="EMBL/GenBank/DDBJ databases">
        <title>Genome sequence of Novosphingobium malaysiense MUSC 273(T).</title>
        <authorList>
            <person name="Lee L.-H."/>
        </authorList>
    </citation>
    <scope>NUCLEOTIDE SEQUENCE [LARGE SCALE GENOMIC DNA]</scope>
    <source>
        <strain evidence="2 3">MUSC 273</strain>
    </source>
</reference>
<proteinExistence type="predicted"/>
<feature type="transmembrane region" description="Helical" evidence="1">
    <location>
        <begin position="244"/>
        <end position="264"/>
    </location>
</feature>
<dbReference type="STRING" id="1348853.LK12_06700"/>
<keyword evidence="1" id="KW-0812">Transmembrane</keyword>
<accession>A0A0B1ZNK9</accession>
<gene>
    <name evidence="2" type="ORF">LK12_06700</name>
</gene>
<evidence type="ECO:0000256" key="1">
    <source>
        <dbReference type="SAM" id="Phobius"/>
    </source>
</evidence>
<feature type="transmembrane region" description="Helical" evidence="1">
    <location>
        <begin position="137"/>
        <end position="156"/>
    </location>
</feature>
<feature type="transmembrane region" description="Helical" evidence="1">
    <location>
        <begin position="51"/>
        <end position="71"/>
    </location>
</feature>
<dbReference type="Proteomes" id="UP000031057">
    <property type="component" value="Unassembled WGS sequence"/>
</dbReference>
<dbReference type="Gene3D" id="1.20.1740.10">
    <property type="entry name" value="Amino acid/polyamine transporter I"/>
    <property type="match status" value="1"/>
</dbReference>
<keyword evidence="1" id="KW-1133">Transmembrane helix</keyword>
<protein>
    <submittedName>
        <fullName evidence="2">Uncharacterized protein</fullName>
    </submittedName>
</protein>
<feature type="transmembrane region" description="Helical" evidence="1">
    <location>
        <begin position="22"/>
        <end position="45"/>
    </location>
</feature>
<keyword evidence="3" id="KW-1185">Reference proteome</keyword>
<feature type="transmembrane region" description="Helical" evidence="1">
    <location>
        <begin position="106"/>
        <end position="131"/>
    </location>
</feature>
<comment type="caution">
    <text evidence="2">The sequence shown here is derived from an EMBL/GenBank/DDBJ whole genome shotgun (WGS) entry which is preliminary data.</text>
</comment>
<keyword evidence="1" id="KW-0472">Membrane</keyword>
<name>A0A0B1ZNK9_9SPHN</name>
<feature type="transmembrane region" description="Helical" evidence="1">
    <location>
        <begin position="326"/>
        <end position="348"/>
    </location>
</feature>
<evidence type="ECO:0000313" key="2">
    <source>
        <dbReference type="EMBL" id="KHK92725.1"/>
    </source>
</evidence>
<feature type="transmembrane region" description="Helical" evidence="1">
    <location>
        <begin position="284"/>
        <end position="305"/>
    </location>
</feature>
<feature type="transmembrane region" description="Helical" evidence="1">
    <location>
        <begin position="201"/>
        <end position="223"/>
    </location>
</feature>
<dbReference type="AlphaFoldDB" id="A0A0B1ZNK9"/>